<feature type="domain" description="Glycosyl transferase family 1" evidence="4">
    <location>
        <begin position="476"/>
        <end position="629"/>
    </location>
</feature>
<dbReference type="SUPFAM" id="SSF53448">
    <property type="entry name" value="Nucleotide-diphospho-sugar transferases"/>
    <property type="match status" value="1"/>
</dbReference>
<feature type="region of interest" description="Disordered" evidence="3">
    <location>
        <begin position="266"/>
        <end position="301"/>
    </location>
</feature>
<feature type="domain" description="Glycosyltransferase subfamily 4-like N-terminal" evidence="6">
    <location>
        <begin position="320"/>
        <end position="466"/>
    </location>
</feature>
<dbReference type="Pfam" id="PF13439">
    <property type="entry name" value="Glyco_transf_4"/>
    <property type="match status" value="1"/>
</dbReference>
<dbReference type="AlphaFoldDB" id="A0A543DKI9"/>
<dbReference type="GO" id="GO:0004582">
    <property type="term" value="F:dolichyl-phosphate beta-D-mannosyltransferase activity"/>
    <property type="evidence" value="ECO:0007669"/>
    <property type="project" value="InterPro"/>
</dbReference>
<sequence length="668" mass="71957">MWLDVVAAGEHLASSPAGRLVLDAPPVESRLSVIVPTFNEAGNIAELLRQVADVLPPDLPIEVVFVDDSTDDTAEVIAAAADDCPFRVVLMKRPRPIGGLGGAVVEGLRVARAPWAVVMDADLQHPPSLIPTLLGVAETSEVDLVVATRYGEGGSRTGLGSAYRRIVSSASTALSIAALGEPAAQLSDPMSGYFAVRKAALRLDGARPIGYKVLLELVLRSRLTRVAHVPFTFRARHAGRSKSTPREGVRFLRHLLALRQLQRREAAASDATGTRSPIGRLRPARSVPPGGGRAQSDNPGQDVQESLNILVLTSEAPPIVSGISRCVDRLTHGLRARGHRVDVLSSVQIPRVALGEWRFSALALWWPALARRLRDYDVINLHGPVPTMSDVFLALAGTHRRVPIVYTHHSALAIRGLERLCAVYNRLHRRLATRSDLVLATSQHYAASEQVPGGPPTRVVPWGVDIRPLVERPARPGPLRVLFVGQMRTYKGLEFLLPAVAGCPDLVLTLVGDGPRRRTYEETTARLGADNVRFLGRVPDDVLHAEYDASDVVVLPSVTQAEAFGLVVLEGMAAGCVPVVSDLPGVRDVVADAGVVVAPRDAAALRAALVALATDGDHREHLGRLARKRAESLSWDACVDAYEDALLEITRHQTPALQRPGRKAHRRG</sequence>
<dbReference type="PANTHER" id="PTHR45947:SF3">
    <property type="entry name" value="SULFOQUINOVOSYL TRANSFERASE SQD2"/>
    <property type="match status" value="1"/>
</dbReference>
<reference evidence="7 8" key="1">
    <citation type="submission" date="2019-06" db="EMBL/GenBank/DDBJ databases">
        <title>Sequencing the genomes of 1000 actinobacteria strains.</title>
        <authorList>
            <person name="Klenk H.-P."/>
        </authorList>
    </citation>
    <scope>NUCLEOTIDE SEQUENCE [LARGE SCALE GENOMIC DNA]</scope>
    <source>
        <strain evidence="7 8">DSM 45301</strain>
    </source>
</reference>
<dbReference type="InterPro" id="IPR001173">
    <property type="entry name" value="Glyco_trans_2-like"/>
</dbReference>
<keyword evidence="1" id="KW-0328">Glycosyltransferase</keyword>
<dbReference type="SUPFAM" id="SSF53756">
    <property type="entry name" value="UDP-Glycosyltransferase/glycogen phosphorylase"/>
    <property type="match status" value="1"/>
</dbReference>
<dbReference type="InterPro" id="IPR029044">
    <property type="entry name" value="Nucleotide-diphossugar_trans"/>
</dbReference>
<evidence type="ECO:0000259" key="5">
    <source>
        <dbReference type="Pfam" id="PF00535"/>
    </source>
</evidence>
<feature type="domain" description="Glycosyltransferase 2-like" evidence="5">
    <location>
        <begin position="32"/>
        <end position="170"/>
    </location>
</feature>
<evidence type="ECO:0000256" key="3">
    <source>
        <dbReference type="SAM" id="MobiDB-lite"/>
    </source>
</evidence>
<accession>A0A543DKI9</accession>
<dbReference type="Proteomes" id="UP000315677">
    <property type="component" value="Unassembled WGS sequence"/>
</dbReference>
<dbReference type="InterPro" id="IPR039528">
    <property type="entry name" value="DPM1-like"/>
</dbReference>
<dbReference type="InterPro" id="IPR028098">
    <property type="entry name" value="Glyco_trans_4-like_N"/>
</dbReference>
<dbReference type="InterPro" id="IPR001296">
    <property type="entry name" value="Glyco_trans_1"/>
</dbReference>
<dbReference type="Gene3D" id="3.40.50.2000">
    <property type="entry name" value="Glycogen Phosphorylase B"/>
    <property type="match status" value="2"/>
</dbReference>
<organism evidence="7 8">
    <name type="scientific">Pseudonocardia kunmingensis</name>
    <dbReference type="NCBI Taxonomy" id="630975"/>
    <lineage>
        <taxon>Bacteria</taxon>
        <taxon>Bacillati</taxon>
        <taxon>Actinomycetota</taxon>
        <taxon>Actinomycetes</taxon>
        <taxon>Pseudonocardiales</taxon>
        <taxon>Pseudonocardiaceae</taxon>
        <taxon>Pseudonocardia</taxon>
    </lineage>
</organism>
<name>A0A543DKI9_9PSEU</name>
<keyword evidence="2 7" id="KW-0808">Transferase</keyword>
<dbReference type="PANTHER" id="PTHR45947">
    <property type="entry name" value="SULFOQUINOVOSYL TRANSFERASE SQD2"/>
    <property type="match status" value="1"/>
</dbReference>
<proteinExistence type="predicted"/>
<dbReference type="RefSeq" id="WP_142058282.1">
    <property type="nucleotide sequence ID" value="NZ_VFPA01000003.1"/>
</dbReference>
<evidence type="ECO:0000259" key="6">
    <source>
        <dbReference type="Pfam" id="PF13439"/>
    </source>
</evidence>
<dbReference type="CDD" id="cd06442">
    <property type="entry name" value="DPM1_like"/>
    <property type="match status" value="1"/>
</dbReference>
<evidence type="ECO:0000313" key="8">
    <source>
        <dbReference type="Proteomes" id="UP000315677"/>
    </source>
</evidence>
<dbReference type="Gene3D" id="3.90.550.10">
    <property type="entry name" value="Spore Coat Polysaccharide Biosynthesis Protein SpsA, Chain A"/>
    <property type="match status" value="1"/>
</dbReference>
<evidence type="ECO:0000259" key="4">
    <source>
        <dbReference type="Pfam" id="PF00534"/>
    </source>
</evidence>
<gene>
    <name evidence="7" type="ORF">FB558_5617</name>
</gene>
<dbReference type="EMBL" id="VFPA01000003">
    <property type="protein sequence ID" value="TQM09843.1"/>
    <property type="molecule type" value="Genomic_DNA"/>
</dbReference>
<protein>
    <submittedName>
        <fullName evidence="7">Glycosyltransferase involved in cell wall biosynthesis</fullName>
    </submittedName>
</protein>
<evidence type="ECO:0000313" key="7">
    <source>
        <dbReference type="EMBL" id="TQM09843.1"/>
    </source>
</evidence>
<comment type="caution">
    <text evidence="7">The sequence shown here is derived from an EMBL/GenBank/DDBJ whole genome shotgun (WGS) entry which is preliminary data.</text>
</comment>
<dbReference type="CDD" id="cd03801">
    <property type="entry name" value="GT4_PimA-like"/>
    <property type="match status" value="1"/>
</dbReference>
<evidence type="ECO:0000256" key="1">
    <source>
        <dbReference type="ARBA" id="ARBA00022676"/>
    </source>
</evidence>
<evidence type="ECO:0000256" key="2">
    <source>
        <dbReference type="ARBA" id="ARBA00022679"/>
    </source>
</evidence>
<dbReference type="InterPro" id="IPR050194">
    <property type="entry name" value="Glycosyltransferase_grp1"/>
</dbReference>
<dbReference type="Pfam" id="PF00535">
    <property type="entry name" value="Glycos_transf_2"/>
    <property type="match status" value="1"/>
</dbReference>
<keyword evidence="8" id="KW-1185">Reference proteome</keyword>
<dbReference type="GO" id="GO:1901137">
    <property type="term" value="P:carbohydrate derivative biosynthetic process"/>
    <property type="evidence" value="ECO:0007669"/>
    <property type="project" value="UniProtKB-ARBA"/>
</dbReference>
<dbReference type="OrthoDB" id="509705at2"/>
<dbReference type="Pfam" id="PF00534">
    <property type="entry name" value="Glycos_transf_1"/>
    <property type="match status" value="1"/>
</dbReference>